<keyword evidence="4" id="KW-0238">DNA-binding</keyword>
<evidence type="ECO:0000313" key="8">
    <source>
        <dbReference type="Proteomes" id="UP000252517"/>
    </source>
</evidence>
<dbReference type="PANTHER" id="PTHR33164:SF5">
    <property type="entry name" value="ORGANIC HYDROPEROXIDE RESISTANCE TRANSCRIPTIONAL REGULATOR"/>
    <property type="match status" value="1"/>
</dbReference>
<dbReference type="FunFam" id="1.10.10.10:FF:000163">
    <property type="entry name" value="MarR family transcriptional regulator"/>
    <property type="match status" value="1"/>
</dbReference>
<evidence type="ECO:0000256" key="3">
    <source>
        <dbReference type="ARBA" id="ARBA00023015"/>
    </source>
</evidence>
<dbReference type="SUPFAM" id="SSF46785">
    <property type="entry name" value="Winged helix' DNA-binding domain"/>
    <property type="match status" value="1"/>
</dbReference>
<dbReference type="GO" id="GO:0003677">
    <property type="term" value="F:DNA binding"/>
    <property type="evidence" value="ECO:0007669"/>
    <property type="project" value="UniProtKB-KW"/>
</dbReference>
<dbReference type="Gene3D" id="1.10.10.10">
    <property type="entry name" value="Winged helix-like DNA-binding domain superfamily/Winged helix DNA-binding domain"/>
    <property type="match status" value="1"/>
</dbReference>
<gene>
    <name evidence="7" type="ORF">TH25_15035</name>
</gene>
<sequence>MKMTGASSLTLDQLLCFSIYSTGHAFNRIYKPLFDRIGLTYPQYLVMVVLWQEDGQTVRSIGKKLFLESNTLTPLIKRLESAGFVSRNRDREDERQVRVVLTQKGRKLQQDAQDVPRCVFEACGLDLDEVADLNHKLVKLRTSLENAADRTV</sequence>
<accession>A0A367X6H7</accession>
<dbReference type="PRINTS" id="PR00598">
    <property type="entry name" value="HTHMARR"/>
</dbReference>
<dbReference type="Pfam" id="PF22381">
    <property type="entry name" value="Staph_reg_Sar_Rot"/>
    <property type="match status" value="1"/>
</dbReference>
<dbReference type="GO" id="GO:0006950">
    <property type="term" value="P:response to stress"/>
    <property type="evidence" value="ECO:0007669"/>
    <property type="project" value="TreeGrafter"/>
</dbReference>
<dbReference type="PANTHER" id="PTHR33164">
    <property type="entry name" value="TRANSCRIPTIONAL REGULATOR, MARR FAMILY"/>
    <property type="match status" value="1"/>
</dbReference>
<dbReference type="InterPro" id="IPR055166">
    <property type="entry name" value="Transc_reg_Sar_Rot_HTH"/>
</dbReference>
<organism evidence="7 8">
    <name type="scientific">Thalassospira profundimaris</name>
    <dbReference type="NCBI Taxonomy" id="502049"/>
    <lineage>
        <taxon>Bacteria</taxon>
        <taxon>Pseudomonadati</taxon>
        <taxon>Pseudomonadota</taxon>
        <taxon>Alphaproteobacteria</taxon>
        <taxon>Rhodospirillales</taxon>
        <taxon>Thalassospiraceae</taxon>
        <taxon>Thalassospira</taxon>
    </lineage>
</organism>
<dbReference type="InterPro" id="IPR036390">
    <property type="entry name" value="WH_DNA-bd_sf"/>
</dbReference>
<feature type="domain" description="HTH marR-type" evidence="6">
    <location>
        <begin position="12"/>
        <end position="142"/>
    </location>
</feature>
<dbReference type="InterPro" id="IPR000835">
    <property type="entry name" value="HTH_MarR-typ"/>
</dbReference>
<proteinExistence type="predicted"/>
<dbReference type="InterPro" id="IPR039422">
    <property type="entry name" value="MarR/SlyA-like"/>
</dbReference>
<reference evidence="7 8" key="1">
    <citation type="submission" date="2014-07" db="EMBL/GenBank/DDBJ databases">
        <title>Draft genome sequence of Thalassospira profundimaris S25-3-2.</title>
        <authorList>
            <person name="Lai Q."/>
            <person name="Shao Z."/>
        </authorList>
    </citation>
    <scope>NUCLEOTIDE SEQUENCE [LARGE SCALE GENOMIC DNA]</scope>
    <source>
        <strain evidence="7 8">S25-3-2</strain>
    </source>
</reference>
<dbReference type="SMART" id="SM00347">
    <property type="entry name" value="HTH_MARR"/>
    <property type="match status" value="1"/>
</dbReference>
<evidence type="ECO:0000259" key="6">
    <source>
        <dbReference type="PROSITE" id="PS50995"/>
    </source>
</evidence>
<dbReference type="AlphaFoldDB" id="A0A367X6H7"/>
<keyword evidence="3" id="KW-0805">Transcription regulation</keyword>
<evidence type="ECO:0000256" key="4">
    <source>
        <dbReference type="ARBA" id="ARBA00023125"/>
    </source>
</evidence>
<dbReference type="Proteomes" id="UP000252517">
    <property type="component" value="Unassembled WGS sequence"/>
</dbReference>
<comment type="caution">
    <text evidence="7">The sequence shown here is derived from an EMBL/GenBank/DDBJ whole genome shotgun (WGS) entry which is preliminary data.</text>
</comment>
<dbReference type="InterPro" id="IPR036388">
    <property type="entry name" value="WH-like_DNA-bd_sf"/>
</dbReference>
<evidence type="ECO:0000313" key="7">
    <source>
        <dbReference type="EMBL" id="RCK48361.1"/>
    </source>
</evidence>
<dbReference type="PROSITE" id="PS50995">
    <property type="entry name" value="HTH_MARR_2"/>
    <property type="match status" value="1"/>
</dbReference>
<evidence type="ECO:0000256" key="1">
    <source>
        <dbReference type="ARBA" id="ARBA00004496"/>
    </source>
</evidence>
<keyword evidence="5" id="KW-0804">Transcription</keyword>
<name>A0A367X6H7_9PROT</name>
<evidence type="ECO:0000256" key="2">
    <source>
        <dbReference type="ARBA" id="ARBA00022490"/>
    </source>
</evidence>
<dbReference type="GO" id="GO:0003700">
    <property type="term" value="F:DNA-binding transcription factor activity"/>
    <property type="evidence" value="ECO:0007669"/>
    <property type="project" value="InterPro"/>
</dbReference>
<protein>
    <submittedName>
        <fullName evidence="7">MarR family transcriptional regulator</fullName>
    </submittedName>
</protein>
<keyword evidence="2" id="KW-0963">Cytoplasm</keyword>
<dbReference type="EMBL" id="JPWH01000011">
    <property type="protein sequence ID" value="RCK48361.1"/>
    <property type="molecule type" value="Genomic_DNA"/>
</dbReference>
<evidence type="ECO:0000256" key="5">
    <source>
        <dbReference type="ARBA" id="ARBA00023163"/>
    </source>
</evidence>
<dbReference type="GO" id="GO:0005737">
    <property type="term" value="C:cytoplasm"/>
    <property type="evidence" value="ECO:0007669"/>
    <property type="project" value="UniProtKB-SubCell"/>
</dbReference>
<comment type="subcellular location">
    <subcellularLocation>
        <location evidence="1">Cytoplasm</location>
    </subcellularLocation>
</comment>